<dbReference type="EMBL" id="CP044232">
    <property type="protein sequence ID" value="QEW01904.1"/>
    <property type="molecule type" value="Genomic_DNA"/>
</dbReference>
<sequence>MPPEHLRNNEPIPISWTTETGHTEECWGWIEIRNPESGDGETLDAAVTAHDWSGLGQRLYDENTVGHNAEDVDGEIRVSDGLAPIIRSFAEQTFPGIGWLSEGGIEDAPAVDGWGMTCVPPKS</sequence>
<evidence type="ECO:0000313" key="3">
    <source>
        <dbReference type="Proteomes" id="UP000325516"/>
    </source>
</evidence>
<keyword evidence="3" id="KW-1185">Reference proteome</keyword>
<proteinExistence type="predicted"/>
<accession>A0A5J6L075</accession>
<feature type="region of interest" description="Disordered" evidence="1">
    <location>
        <begin position="1"/>
        <end position="20"/>
    </location>
</feature>
<evidence type="ECO:0000313" key="2">
    <source>
        <dbReference type="EMBL" id="QEW01904.1"/>
    </source>
</evidence>
<dbReference type="Proteomes" id="UP000325516">
    <property type="component" value="Chromosome"/>
</dbReference>
<name>A0A5J6L075_9MICO</name>
<dbReference type="AlphaFoldDB" id="A0A5J6L075"/>
<evidence type="ECO:0000256" key="1">
    <source>
        <dbReference type="SAM" id="MobiDB-lite"/>
    </source>
</evidence>
<organism evidence="2 3">
    <name type="scientific">Microbacterium lushaniae</name>
    <dbReference type="NCBI Taxonomy" id="2614639"/>
    <lineage>
        <taxon>Bacteria</taxon>
        <taxon>Bacillati</taxon>
        <taxon>Actinomycetota</taxon>
        <taxon>Actinomycetes</taxon>
        <taxon>Micrococcales</taxon>
        <taxon>Microbacteriaceae</taxon>
        <taxon>Microbacterium</taxon>
    </lineage>
</organism>
<dbReference type="KEGG" id="mlz:F6J85_01505"/>
<reference evidence="3" key="1">
    <citation type="submission" date="2019-09" db="EMBL/GenBank/DDBJ databases">
        <title>Mumia zhuanghuii sp. nov. isolated from the intestinal contents of plateau pika (Ochotona curzoniae) in the Qinghai-Tibet plateau of China.</title>
        <authorList>
            <person name="Tian Z."/>
        </authorList>
    </citation>
    <scope>NUCLEOTIDE SEQUENCE [LARGE SCALE GENOMIC DNA]</scope>
    <source>
        <strain evidence="3">L-031</strain>
    </source>
</reference>
<dbReference type="RefSeq" id="WP_150923548.1">
    <property type="nucleotide sequence ID" value="NZ_CP044232.1"/>
</dbReference>
<gene>
    <name evidence="2" type="ORF">F6J85_01505</name>
</gene>
<protein>
    <submittedName>
        <fullName evidence="2">Uncharacterized protein</fullName>
    </submittedName>
</protein>